<dbReference type="GO" id="GO:0016020">
    <property type="term" value="C:membrane"/>
    <property type="evidence" value="ECO:0007669"/>
    <property type="project" value="InterPro"/>
</dbReference>
<dbReference type="SUPFAM" id="SSF81342">
    <property type="entry name" value="Transmembrane di-heme cytochromes"/>
    <property type="match status" value="1"/>
</dbReference>
<reference evidence="2" key="2">
    <citation type="submission" date="2021-04" db="EMBL/GenBank/DDBJ databases">
        <authorList>
            <person name="Gilroy R."/>
        </authorList>
    </citation>
    <scope>NUCLEOTIDE SEQUENCE</scope>
    <source>
        <strain evidence="2">CHK185-1770</strain>
    </source>
</reference>
<feature type="transmembrane region" description="Helical" evidence="1">
    <location>
        <begin position="150"/>
        <end position="168"/>
    </location>
</feature>
<evidence type="ECO:0000313" key="2">
    <source>
        <dbReference type="EMBL" id="HJB97807.1"/>
    </source>
</evidence>
<proteinExistence type="predicted"/>
<evidence type="ECO:0000256" key="1">
    <source>
        <dbReference type="SAM" id="Phobius"/>
    </source>
</evidence>
<dbReference type="GO" id="GO:0022904">
    <property type="term" value="P:respiratory electron transport chain"/>
    <property type="evidence" value="ECO:0007669"/>
    <property type="project" value="InterPro"/>
</dbReference>
<keyword evidence="1" id="KW-0812">Transmembrane</keyword>
<dbReference type="AlphaFoldDB" id="A0A9D2MW38"/>
<protein>
    <submittedName>
        <fullName evidence="2">DUF4405 domain-containing protein</fullName>
    </submittedName>
</protein>
<name>A0A9D2MW38_9FIRM</name>
<dbReference type="Proteomes" id="UP000826793">
    <property type="component" value="Unassembled WGS sequence"/>
</dbReference>
<comment type="caution">
    <text evidence="2">The sequence shown here is derived from an EMBL/GenBank/DDBJ whole genome shotgun (WGS) entry which is preliminary data.</text>
</comment>
<feature type="transmembrane region" description="Helical" evidence="1">
    <location>
        <begin position="31"/>
        <end position="50"/>
    </location>
</feature>
<evidence type="ECO:0000313" key="3">
    <source>
        <dbReference type="Proteomes" id="UP000826793"/>
    </source>
</evidence>
<feature type="transmembrane region" description="Helical" evidence="1">
    <location>
        <begin position="111"/>
        <end position="129"/>
    </location>
</feature>
<feature type="transmembrane region" description="Helical" evidence="1">
    <location>
        <begin position="7"/>
        <end position="25"/>
    </location>
</feature>
<keyword evidence="1" id="KW-0472">Membrane</keyword>
<accession>A0A9D2MW38</accession>
<feature type="transmembrane region" description="Helical" evidence="1">
    <location>
        <begin position="191"/>
        <end position="212"/>
    </location>
</feature>
<reference evidence="2" key="1">
    <citation type="journal article" date="2021" name="PeerJ">
        <title>Extensive microbial diversity within the chicken gut microbiome revealed by metagenomics and culture.</title>
        <authorList>
            <person name="Gilroy R."/>
            <person name="Ravi A."/>
            <person name="Getino M."/>
            <person name="Pursley I."/>
            <person name="Horton D.L."/>
            <person name="Alikhan N.F."/>
            <person name="Baker D."/>
            <person name="Gharbi K."/>
            <person name="Hall N."/>
            <person name="Watson M."/>
            <person name="Adriaenssens E.M."/>
            <person name="Foster-Nyarko E."/>
            <person name="Jarju S."/>
            <person name="Secka A."/>
            <person name="Antonio M."/>
            <person name="Oren A."/>
            <person name="Chaudhuri R.R."/>
            <person name="La Ragione R."/>
            <person name="Hildebrand F."/>
            <person name="Pallen M.J."/>
        </authorList>
    </citation>
    <scope>NUCLEOTIDE SEQUENCE</scope>
    <source>
        <strain evidence="2">CHK185-1770</strain>
    </source>
</reference>
<dbReference type="InterPro" id="IPR016174">
    <property type="entry name" value="Di-haem_cyt_TM"/>
</dbReference>
<organism evidence="2 3">
    <name type="scientific">Candidatus Acutalibacter pullicola</name>
    <dbReference type="NCBI Taxonomy" id="2838417"/>
    <lineage>
        <taxon>Bacteria</taxon>
        <taxon>Bacillati</taxon>
        <taxon>Bacillota</taxon>
        <taxon>Clostridia</taxon>
        <taxon>Eubacteriales</taxon>
        <taxon>Acutalibacteraceae</taxon>
        <taxon>Acutalibacter</taxon>
    </lineage>
</organism>
<dbReference type="EMBL" id="DWXG01000036">
    <property type="protein sequence ID" value="HJB97807.1"/>
    <property type="molecule type" value="Genomic_DNA"/>
</dbReference>
<sequence length="221" mass="25011">MKRKAVVKLAVDAAMTVLLLLLMAFELVGRAAHEWIGVGMFFAFLLHHLLNRGWTKRLFQGKHTPYRILQTVMAALVFLAMLGSFASAVFISQEVFAFLPIRQGMALGRTVHLLCAYWGYLLLSLHLGLHWGMMVAMAGKKLSPSPRRQVVLKILGGAAALYGVFALFKRQIPTYLFLQSQFVFFNFDEPLVFFFPDYLAVMAAFVWLGHTLTKAVRRLEK</sequence>
<feature type="transmembrane region" description="Helical" evidence="1">
    <location>
        <begin position="71"/>
        <end position="91"/>
    </location>
</feature>
<keyword evidence="1" id="KW-1133">Transmembrane helix</keyword>
<gene>
    <name evidence="2" type="ORF">H9710_04420</name>
</gene>